<evidence type="ECO:0000313" key="2">
    <source>
        <dbReference type="EMBL" id="TNN82718.1"/>
    </source>
</evidence>
<organism evidence="2 3">
    <name type="scientific">Liparis tanakae</name>
    <name type="common">Tanaka's snailfish</name>
    <dbReference type="NCBI Taxonomy" id="230148"/>
    <lineage>
        <taxon>Eukaryota</taxon>
        <taxon>Metazoa</taxon>
        <taxon>Chordata</taxon>
        <taxon>Craniata</taxon>
        <taxon>Vertebrata</taxon>
        <taxon>Euteleostomi</taxon>
        <taxon>Actinopterygii</taxon>
        <taxon>Neopterygii</taxon>
        <taxon>Teleostei</taxon>
        <taxon>Neoteleostei</taxon>
        <taxon>Acanthomorphata</taxon>
        <taxon>Eupercaria</taxon>
        <taxon>Perciformes</taxon>
        <taxon>Cottioidei</taxon>
        <taxon>Cottales</taxon>
        <taxon>Liparidae</taxon>
        <taxon>Liparis</taxon>
    </lineage>
</organism>
<evidence type="ECO:0000256" key="1">
    <source>
        <dbReference type="SAM" id="Phobius"/>
    </source>
</evidence>
<keyword evidence="1" id="KW-0472">Membrane</keyword>
<sequence length="404" mass="45080">MWIWSLWRRLPLELRYSSSLRQRKCWVRILRKVFRKSWMRVMQLRMWTGSQQTANSPTMMERDLAARISFCSSPWFWLSPLPTHLSSISRSCFLATVKIFRKSPAALGSDARPPLVALSAPELPFPQLLDFKFQPKKGMRPMTKERIHRMAMISLAVFPVISSLYLEKDAEQATGLIISPAWRFWTRVTLKVASVVLLVVSDAGVGLLVAAHIILKSGRTHEASRDVTRCDVPSLCFSGASTGVNALQTLSIRSSASRDALLFVALQFTATSPGAAQRGLRWPLPPRPVEVAQSGQRNFDGHISINSNSQEAEDGALCQYQNKTGQEEASVEVQMYADADGYGKGDGEAPHQNISHSQRHQKVVGGVLQSGVDRDGPAHQHVARYGENSNDHFNHDVDRIHLSN</sequence>
<name>A0A4Z2IYZ2_9TELE</name>
<feature type="transmembrane region" description="Helical" evidence="1">
    <location>
        <begin position="192"/>
        <end position="215"/>
    </location>
</feature>
<keyword evidence="1" id="KW-0812">Transmembrane</keyword>
<dbReference type="AlphaFoldDB" id="A0A4Z2IYZ2"/>
<accession>A0A4Z2IYZ2</accession>
<evidence type="ECO:0000313" key="3">
    <source>
        <dbReference type="Proteomes" id="UP000314294"/>
    </source>
</evidence>
<proteinExistence type="predicted"/>
<dbReference type="Proteomes" id="UP000314294">
    <property type="component" value="Unassembled WGS sequence"/>
</dbReference>
<keyword evidence="1" id="KW-1133">Transmembrane helix</keyword>
<dbReference type="EMBL" id="SRLO01000037">
    <property type="protein sequence ID" value="TNN82718.1"/>
    <property type="molecule type" value="Genomic_DNA"/>
</dbReference>
<feature type="transmembrane region" description="Helical" evidence="1">
    <location>
        <begin position="147"/>
        <end position="166"/>
    </location>
</feature>
<keyword evidence="3" id="KW-1185">Reference proteome</keyword>
<gene>
    <name evidence="2" type="ORF">EYF80_006959</name>
</gene>
<reference evidence="2 3" key="1">
    <citation type="submission" date="2019-03" db="EMBL/GenBank/DDBJ databases">
        <title>First draft genome of Liparis tanakae, snailfish: a comprehensive survey of snailfish specific genes.</title>
        <authorList>
            <person name="Kim W."/>
            <person name="Song I."/>
            <person name="Jeong J.-H."/>
            <person name="Kim D."/>
            <person name="Kim S."/>
            <person name="Ryu S."/>
            <person name="Song J.Y."/>
            <person name="Lee S.K."/>
        </authorList>
    </citation>
    <scope>NUCLEOTIDE SEQUENCE [LARGE SCALE GENOMIC DNA]</scope>
    <source>
        <tissue evidence="2">Muscle</tissue>
    </source>
</reference>
<protein>
    <submittedName>
        <fullName evidence="2">Uncharacterized protein</fullName>
    </submittedName>
</protein>
<comment type="caution">
    <text evidence="2">The sequence shown here is derived from an EMBL/GenBank/DDBJ whole genome shotgun (WGS) entry which is preliminary data.</text>
</comment>